<dbReference type="RefSeq" id="WP_386052951.1">
    <property type="nucleotide sequence ID" value="NZ_JBHTKH010000007.1"/>
</dbReference>
<name>A0ABW3MXT7_9MICO</name>
<dbReference type="CDD" id="cd00093">
    <property type="entry name" value="HTH_XRE"/>
    <property type="match status" value="1"/>
</dbReference>
<dbReference type="Gene3D" id="1.10.260.40">
    <property type="entry name" value="lambda repressor-like DNA-binding domains"/>
    <property type="match status" value="1"/>
</dbReference>
<evidence type="ECO:0000313" key="4">
    <source>
        <dbReference type="Proteomes" id="UP001597046"/>
    </source>
</evidence>
<reference evidence="4" key="1">
    <citation type="journal article" date="2019" name="Int. J. Syst. Evol. Microbiol.">
        <title>The Global Catalogue of Microorganisms (GCM) 10K type strain sequencing project: providing services to taxonomists for standard genome sequencing and annotation.</title>
        <authorList>
            <consortium name="The Broad Institute Genomics Platform"/>
            <consortium name="The Broad Institute Genome Sequencing Center for Infectious Disease"/>
            <person name="Wu L."/>
            <person name="Ma J."/>
        </authorList>
    </citation>
    <scope>NUCLEOTIDE SEQUENCE [LARGE SCALE GENOMIC DNA]</scope>
    <source>
        <strain evidence="4">CCUG 57508</strain>
    </source>
</reference>
<sequence>MGANPASHNRGICATRSETSEGTLDRIAAITYVRAMPSAVSPSLSSTPLGATIRARREEAGVEQADLASRVGISPGHLSRCERGERVISRETYEALIEALAELAAEQRGAA</sequence>
<comment type="caution">
    <text evidence="3">The sequence shown here is derived from an EMBL/GenBank/DDBJ whole genome shotgun (WGS) entry which is preliminary data.</text>
</comment>
<protein>
    <submittedName>
        <fullName evidence="3">Helix-turn-helix domain-containing protein</fullName>
    </submittedName>
</protein>
<dbReference type="InterPro" id="IPR001387">
    <property type="entry name" value="Cro/C1-type_HTH"/>
</dbReference>
<feature type="domain" description="HTH cro/C1-type" evidence="2">
    <location>
        <begin position="53"/>
        <end position="107"/>
    </location>
</feature>
<dbReference type="PROSITE" id="PS50943">
    <property type="entry name" value="HTH_CROC1"/>
    <property type="match status" value="1"/>
</dbReference>
<evidence type="ECO:0000313" key="3">
    <source>
        <dbReference type="EMBL" id="MFD1055047.1"/>
    </source>
</evidence>
<dbReference type="SMART" id="SM00530">
    <property type="entry name" value="HTH_XRE"/>
    <property type="match status" value="1"/>
</dbReference>
<dbReference type="InterPro" id="IPR010982">
    <property type="entry name" value="Lambda_DNA-bd_dom_sf"/>
</dbReference>
<dbReference type="EMBL" id="JBHTKH010000007">
    <property type="protein sequence ID" value="MFD1055047.1"/>
    <property type="molecule type" value="Genomic_DNA"/>
</dbReference>
<organism evidence="3 4">
    <name type="scientific">Terrabacter terrigena</name>
    <dbReference type="NCBI Taxonomy" id="574718"/>
    <lineage>
        <taxon>Bacteria</taxon>
        <taxon>Bacillati</taxon>
        <taxon>Actinomycetota</taxon>
        <taxon>Actinomycetes</taxon>
        <taxon>Micrococcales</taxon>
        <taxon>Intrasporangiaceae</taxon>
        <taxon>Terrabacter</taxon>
    </lineage>
</organism>
<evidence type="ECO:0000256" key="1">
    <source>
        <dbReference type="SAM" id="MobiDB-lite"/>
    </source>
</evidence>
<dbReference type="Proteomes" id="UP001597046">
    <property type="component" value="Unassembled WGS sequence"/>
</dbReference>
<feature type="region of interest" description="Disordered" evidence="1">
    <location>
        <begin position="1"/>
        <end position="20"/>
    </location>
</feature>
<evidence type="ECO:0000259" key="2">
    <source>
        <dbReference type="PROSITE" id="PS50943"/>
    </source>
</evidence>
<proteinExistence type="predicted"/>
<gene>
    <name evidence="3" type="ORF">ACFQ2V_12080</name>
</gene>
<dbReference type="Pfam" id="PF13560">
    <property type="entry name" value="HTH_31"/>
    <property type="match status" value="1"/>
</dbReference>
<dbReference type="SUPFAM" id="SSF47413">
    <property type="entry name" value="lambda repressor-like DNA-binding domains"/>
    <property type="match status" value="1"/>
</dbReference>
<keyword evidence="4" id="KW-1185">Reference proteome</keyword>
<accession>A0ABW3MXT7</accession>